<feature type="chain" id="PRO_5034996218" evidence="2">
    <location>
        <begin position="28"/>
        <end position="394"/>
    </location>
</feature>
<feature type="signal peptide" evidence="2">
    <location>
        <begin position="1"/>
        <end position="27"/>
    </location>
</feature>
<feature type="compositionally biased region" description="Low complexity" evidence="1">
    <location>
        <begin position="92"/>
        <end position="117"/>
    </location>
</feature>
<dbReference type="RefSeq" id="XP_037222764.1">
    <property type="nucleotide sequence ID" value="XM_037359879.1"/>
</dbReference>
<feature type="region of interest" description="Disordered" evidence="1">
    <location>
        <begin position="92"/>
        <end position="148"/>
    </location>
</feature>
<organism evidence="3 4">
    <name type="scientific">Mycena indigotica</name>
    <dbReference type="NCBI Taxonomy" id="2126181"/>
    <lineage>
        <taxon>Eukaryota</taxon>
        <taxon>Fungi</taxon>
        <taxon>Dikarya</taxon>
        <taxon>Basidiomycota</taxon>
        <taxon>Agaricomycotina</taxon>
        <taxon>Agaricomycetes</taxon>
        <taxon>Agaricomycetidae</taxon>
        <taxon>Agaricales</taxon>
        <taxon>Marasmiineae</taxon>
        <taxon>Mycenaceae</taxon>
        <taxon>Mycena</taxon>
    </lineage>
</organism>
<dbReference type="EMBL" id="JACAZF010000003">
    <property type="protein sequence ID" value="KAF7309314.1"/>
    <property type="molecule type" value="Genomic_DNA"/>
</dbReference>
<reference evidence="3" key="1">
    <citation type="submission" date="2020-05" db="EMBL/GenBank/DDBJ databases">
        <title>Mycena genomes resolve the evolution of fungal bioluminescence.</title>
        <authorList>
            <person name="Tsai I.J."/>
        </authorList>
    </citation>
    <scope>NUCLEOTIDE SEQUENCE</scope>
    <source>
        <strain evidence="3">171206Taipei</strain>
    </source>
</reference>
<dbReference type="AlphaFoldDB" id="A0A8H6W845"/>
<dbReference type="OrthoDB" id="3059243at2759"/>
<comment type="caution">
    <text evidence="3">The sequence shown here is derived from an EMBL/GenBank/DDBJ whole genome shotgun (WGS) entry which is preliminary data.</text>
</comment>
<evidence type="ECO:0000313" key="4">
    <source>
        <dbReference type="Proteomes" id="UP000636479"/>
    </source>
</evidence>
<feature type="region of interest" description="Disordered" evidence="1">
    <location>
        <begin position="41"/>
        <end position="73"/>
    </location>
</feature>
<sequence>MRFQTSFLVSLLLTLPVFGSLEPPTTADDAELMALEARAARSLKKRATNPPAKAPVKAPAPAPAKAPVKAPAAAPAKAPAAAPVKAPAQAPAKAPVKAPAQAPAKAPAKAPANVPAKAPAPPPAAKAPSKAPAKAPTKAPAKAPAKAKKSCQAQITKALQARYAEFTLNRHEARAGLAHPSGKGRVTLFHGTDPSKAASLTAGVNLAKTAPTGDFNHKPEVPGGFYLTDSVIAAAQFACWGAEQGEPAKVDVFEYAWDGVGAGVFEFPGQTPDWLEFLFYNSEEDTTRENVDDDFRAQAVEIYKNKVMITGPMNGQDDELITNEFQQYAIINQAAVTSRLRLVARHQNIVCKNVPQADALTTTLYTKGQGGNPSFQSLLTKLQNPNLVSALESC</sequence>
<evidence type="ECO:0000313" key="3">
    <source>
        <dbReference type="EMBL" id="KAF7309314.1"/>
    </source>
</evidence>
<feature type="compositionally biased region" description="Low complexity" evidence="1">
    <location>
        <begin position="48"/>
        <end position="57"/>
    </location>
</feature>
<protein>
    <submittedName>
        <fullName evidence="3">Uncharacterized protein</fullName>
    </submittedName>
</protein>
<dbReference type="GeneID" id="59342395"/>
<feature type="compositionally biased region" description="Low complexity" evidence="1">
    <location>
        <begin position="126"/>
        <end position="144"/>
    </location>
</feature>
<name>A0A8H6W845_9AGAR</name>
<evidence type="ECO:0000256" key="1">
    <source>
        <dbReference type="SAM" id="MobiDB-lite"/>
    </source>
</evidence>
<gene>
    <name evidence="3" type="ORF">MIND_00301700</name>
</gene>
<keyword evidence="4" id="KW-1185">Reference proteome</keyword>
<keyword evidence="2" id="KW-0732">Signal</keyword>
<accession>A0A8H6W845</accession>
<evidence type="ECO:0000256" key="2">
    <source>
        <dbReference type="SAM" id="SignalP"/>
    </source>
</evidence>
<dbReference type="Proteomes" id="UP000636479">
    <property type="component" value="Unassembled WGS sequence"/>
</dbReference>
<proteinExistence type="predicted"/>